<dbReference type="AlphaFoldDB" id="A0A9X5E8N1"/>
<dbReference type="GO" id="GO:0042301">
    <property type="term" value="F:phosphate ion binding"/>
    <property type="evidence" value="ECO:0007669"/>
    <property type="project" value="InterPro"/>
</dbReference>
<evidence type="ECO:0000313" key="7">
    <source>
        <dbReference type="EMBL" id="NHC37360.1"/>
    </source>
</evidence>
<accession>A0A9X5E8N1</accession>
<dbReference type="SUPFAM" id="SSF53850">
    <property type="entry name" value="Periplasmic binding protein-like II"/>
    <property type="match status" value="1"/>
</dbReference>
<dbReference type="PIRSF" id="PIRSF002756">
    <property type="entry name" value="PstS"/>
    <property type="match status" value="1"/>
</dbReference>
<dbReference type="Gene3D" id="3.40.190.10">
    <property type="entry name" value="Periplasmic binding protein-like II"/>
    <property type="match status" value="2"/>
</dbReference>
<feature type="chain" id="PRO_5040977554" description="Phosphate-binding protein" evidence="5">
    <location>
        <begin position="26"/>
        <end position="367"/>
    </location>
</feature>
<protein>
    <recommendedName>
        <fullName evidence="4">Phosphate-binding protein</fullName>
    </recommendedName>
</protein>
<name>A0A9X5E8N1_9CYAN</name>
<dbReference type="InterPro" id="IPR024370">
    <property type="entry name" value="PBP_domain"/>
</dbReference>
<feature type="domain" description="PBP" evidence="6">
    <location>
        <begin position="50"/>
        <end position="335"/>
    </location>
</feature>
<evidence type="ECO:0000313" key="8">
    <source>
        <dbReference type="Proteomes" id="UP000031532"/>
    </source>
</evidence>
<gene>
    <name evidence="7" type="primary">pstS</name>
    <name evidence="7" type="ORF">QH73_0022430</name>
</gene>
<dbReference type="OrthoDB" id="9790048at2"/>
<evidence type="ECO:0000256" key="5">
    <source>
        <dbReference type="SAM" id="SignalP"/>
    </source>
</evidence>
<sequence length="367" mass="39235">MLTKLSAIRRTFVLPLIAISLGTAACQPPNTAENTPGANPATSPAADTAAGENVTLTGAGATFPAPFYQRCFAEYNQKNPNVRVSYQPVGSGAGVEQFTQGTVDFGASDVAITEEQRKKIERGALTIPLSAGAIVLAYNLPGVEKPIRLPREIYPAIFTGEIKNWNNPQIAEANPGVNLPDLPITVVHRSDGSGTTAVFTEHLSEISPQWKGKVGAGKTVSWPVGIGAKGNQGVTAQIQQTKGAIGYVEYGYASQNKLPVAVLENNSGNFVEPTPETSANALESIELPENLVSFARDPQGEQSYPIVTYTWLLVYDQYQDQQKAQTIENVVNYALNECQKFSAELGYIPLPEGVVKKVTPTVEQIGS</sequence>
<keyword evidence="8" id="KW-1185">Reference proteome</keyword>
<keyword evidence="5" id="KW-0732">Signal</keyword>
<comment type="similarity">
    <text evidence="1 4">Belongs to the PstS family.</text>
</comment>
<evidence type="ECO:0000259" key="6">
    <source>
        <dbReference type="Pfam" id="PF12849"/>
    </source>
</evidence>
<organism evidence="7 8">
    <name type="scientific">Scytonema millei VB511283</name>
    <dbReference type="NCBI Taxonomy" id="1245923"/>
    <lineage>
        <taxon>Bacteria</taxon>
        <taxon>Bacillati</taxon>
        <taxon>Cyanobacteriota</taxon>
        <taxon>Cyanophyceae</taxon>
        <taxon>Nostocales</taxon>
        <taxon>Scytonemataceae</taxon>
        <taxon>Scytonema</taxon>
    </lineage>
</organism>
<dbReference type="PANTHER" id="PTHR42996:SF1">
    <property type="entry name" value="PHOSPHATE-BINDING PROTEIN PSTS"/>
    <property type="match status" value="1"/>
</dbReference>
<proteinExistence type="inferred from homology"/>
<reference evidence="7 8" key="1">
    <citation type="journal article" date="2015" name="Genome Announc.">
        <title>Draft Genome Sequence of the Terrestrial Cyanobacterium Scytonema millei VB511283, Isolated from Eastern India.</title>
        <authorList>
            <person name="Sen D."/>
            <person name="Chandrababunaidu M.M."/>
            <person name="Singh D."/>
            <person name="Sanghi N."/>
            <person name="Ghorai A."/>
            <person name="Mishra G.P."/>
            <person name="Madduluri M."/>
            <person name="Adhikary S.P."/>
            <person name="Tripathy S."/>
        </authorList>
    </citation>
    <scope>NUCLEOTIDE SEQUENCE [LARGE SCALE GENOMIC DNA]</scope>
    <source>
        <strain evidence="7 8">VB511283</strain>
    </source>
</reference>
<dbReference type="Proteomes" id="UP000031532">
    <property type="component" value="Unassembled WGS sequence"/>
</dbReference>
<dbReference type="NCBIfam" id="TIGR00975">
    <property type="entry name" value="3a0107s03"/>
    <property type="match status" value="1"/>
</dbReference>
<dbReference type="GO" id="GO:0035435">
    <property type="term" value="P:phosphate ion transmembrane transport"/>
    <property type="evidence" value="ECO:0007669"/>
    <property type="project" value="InterPro"/>
</dbReference>
<dbReference type="GO" id="GO:0043190">
    <property type="term" value="C:ATP-binding cassette (ABC) transporter complex"/>
    <property type="evidence" value="ECO:0007669"/>
    <property type="project" value="InterPro"/>
</dbReference>
<dbReference type="PROSITE" id="PS51257">
    <property type="entry name" value="PROKAR_LIPOPROTEIN"/>
    <property type="match status" value="1"/>
</dbReference>
<keyword evidence="2 4" id="KW-0813">Transport</keyword>
<keyword evidence="3 4" id="KW-0592">Phosphate transport</keyword>
<dbReference type="InterPro" id="IPR050962">
    <property type="entry name" value="Phosphate-bind_PstS"/>
</dbReference>
<evidence type="ECO:0000256" key="2">
    <source>
        <dbReference type="ARBA" id="ARBA00022448"/>
    </source>
</evidence>
<evidence type="ECO:0000256" key="4">
    <source>
        <dbReference type="PIRNR" id="PIRNR002756"/>
    </source>
</evidence>
<dbReference type="EMBL" id="JTJC03000008">
    <property type="protein sequence ID" value="NHC37360.1"/>
    <property type="molecule type" value="Genomic_DNA"/>
</dbReference>
<dbReference type="InterPro" id="IPR005673">
    <property type="entry name" value="ABC_phos-bd_PstS"/>
</dbReference>
<dbReference type="Pfam" id="PF12849">
    <property type="entry name" value="PBP_like_2"/>
    <property type="match status" value="1"/>
</dbReference>
<dbReference type="CDD" id="cd13565">
    <property type="entry name" value="PBP2_PstS"/>
    <property type="match status" value="1"/>
</dbReference>
<dbReference type="PANTHER" id="PTHR42996">
    <property type="entry name" value="PHOSPHATE-BINDING PROTEIN PSTS"/>
    <property type="match status" value="1"/>
</dbReference>
<comment type="caution">
    <text evidence="7">The sequence shown here is derived from an EMBL/GenBank/DDBJ whole genome shotgun (WGS) entry which is preliminary data.</text>
</comment>
<evidence type="ECO:0000256" key="3">
    <source>
        <dbReference type="ARBA" id="ARBA00022592"/>
    </source>
</evidence>
<feature type="signal peptide" evidence="5">
    <location>
        <begin position="1"/>
        <end position="25"/>
    </location>
</feature>
<dbReference type="RefSeq" id="WP_039714376.1">
    <property type="nucleotide sequence ID" value="NZ_JTJC03000008.1"/>
</dbReference>
<evidence type="ECO:0000256" key="1">
    <source>
        <dbReference type="ARBA" id="ARBA00008725"/>
    </source>
</evidence>